<dbReference type="EMBL" id="JASCZI010092228">
    <property type="protein sequence ID" value="MED6152071.1"/>
    <property type="molecule type" value="Genomic_DNA"/>
</dbReference>
<proteinExistence type="predicted"/>
<gene>
    <name evidence="2" type="ORF">PIB30_088482</name>
</gene>
<keyword evidence="3" id="KW-1185">Reference proteome</keyword>
<accession>A0ABU6TT84</accession>
<dbReference type="Proteomes" id="UP001341840">
    <property type="component" value="Unassembled WGS sequence"/>
</dbReference>
<feature type="compositionally biased region" description="Acidic residues" evidence="1">
    <location>
        <begin position="50"/>
        <end position="72"/>
    </location>
</feature>
<feature type="region of interest" description="Disordered" evidence="1">
    <location>
        <begin position="23"/>
        <end position="82"/>
    </location>
</feature>
<reference evidence="2 3" key="1">
    <citation type="journal article" date="2023" name="Plants (Basel)">
        <title>Bridging the Gap: Combining Genomics and Transcriptomics Approaches to Understand Stylosanthes scabra, an Orphan Legume from the Brazilian Caatinga.</title>
        <authorList>
            <person name="Ferreira-Neto J.R.C."/>
            <person name="da Silva M.D."/>
            <person name="Binneck E."/>
            <person name="de Melo N.F."/>
            <person name="da Silva R.H."/>
            <person name="de Melo A.L.T.M."/>
            <person name="Pandolfi V."/>
            <person name="Bustamante F.O."/>
            <person name="Brasileiro-Vidal A.C."/>
            <person name="Benko-Iseppon A.M."/>
        </authorList>
    </citation>
    <scope>NUCLEOTIDE SEQUENCE [LARGE SCALE GENOMIC DNA]</scope>
    <source>
        <tissue evidence="2">Leaves</tissue>
    </source>
</reference>
<protein>
    <submittedName>
        <fullName evidence="2">Uncharacterized protein</fullName>
    </submittedName>
</protein>
<sequence length="118" mass="12913">MAMAKVGVKEEIIEFVHKIHDDNEVANIGSASDEENGSNSGRSYGKEGSDAYEDEDYVPKDEESDSDDDSWSDDSRDADEVKVSVVEVDFGDSNDDKEVTVGLFDVHISSGAIQFERG</sequence>
<feature type="compositionally biased region" description="Basic and acidic residues" evidence="1">
    <location>
        <begin position="73"/>
        <end position="82"/>
    </location>
</feature>
<name>A0ABU6TT84_9FABA</name>
<evidence type="ECO:0000313" key="2">
    <source>
        <dbReference type="EMBL" id="MED6152071.1"/>
    </source>
</evidence>
<comment type="caution">
    <text evidence="2">The sequence shown here is derived from an EMBL/GenBank/DDBJ whole genome shotgun (WGS) entry which is preliminary data.</text>
</comment>
<evidence type="ECO:0000256" key="1">
    <source>
        <dbReference type="SAM" id="MobiDB-lite"/>
    </source>
</evidence>
<organism evidence="2 3">
    <name type="scientific">Stylosanthes scabra</name>
    <dbReference type="NCBI Taxonomy" id="79078"/>
    <lineage>
        <taxon>Eukaryota</taxon>
        <taxon>Viridiplantae</taxon>
        <taxon>Streptophyta</taxon>
        <taxon>Embryophyta</taxon>
        <taxon>Tracheophyta</taxon>
        <taxon>Spermatophyta</taxon>
        <taxon>Magnoliopsida</taxon>
        <taxon>eudicotyledons</taxon>
        <taxon>Gunneridae</taxon>
        <taxon>Pentapetalae</taxon>
        <taxon>rosids</taxon>
        <taxon>fabids</taxon>
        <taxon>Fabales</taxon>
        <taxon>Fabaceae</taxon>
        <taxon>Papilionoideae</taxon>
        <taxon>50 kb inversion clade</taxon>
        <taxon>dalbergioids sensu lato</taxon>
        <taxon>Dalbergieae</taxon>
        <taxon>Pterocarpus clade</taxon>
        <taxon>Stylosanthes</taxon>
    </lineage>
</organism>
<evidence type="ECO:0000313" key="3">
    <source>
        <dbReference type="Proteomes" id="UP001341840"/>
    </source>
</evidence>